<dbReference type="STRING" id="322104.A3LVL8"/>
<evidence type="ECO:0000313" key="3">
    <source>
        <dbReference type="EMBL" id="ABN67144.1"/>
    </source>
</evidence>
<dbReference type="HOGENOM" id="CLU_067876_2_0_1"/>
<protein>
    <recommendedName>
        <fullName evidence="5">NADH dehydrogenase [ubiquinone] 1 alpha subcomplex subunit</fullName>
    </recommendedName>
</protein>
<evidence type="ECO:0000256" key="1">
    <source>
        <dbReference type="ARBA" id="ARBA00007355"/>
    </source>
</evidence>
<feature type="region of interest" description="Disordered" evidence="2">
    <location>
        <begin position="135"/>
        <end position="185"/>
    </location>
</feature>
<comment type="similarity">
    <text evidence="1">Belongs to the complex I NDUFA12 subunit family.</text>
</comment>
<sequence length="185" mass="22390">MDPLAHKYTPWKRLVHKFQARRDIPFRKRFFIGYDLYGNTYWEFTIDGNMQRLRRKMEPYQQQLFKADYFSSVPPQWLQWLRRTRNHPPTLEELINDQVRQKKMKILAQQADSKWANEKLRLEHEHQYKLNTELNRAQKEAEEFKQTNQTPAPSHDPPVVSEDPWKQADEAKDSNPIQTTTIKPR</sequence>
<feature type="compositionally biased region" description="Basic and acidic residues" evidence="2">
    <location>
        <begin position="163"/>
        <end position="173"/>
    </location>
</feature>
<name>A3LVL8_PICST</name>
<proteinExistence type="inferred from homology"/>
<evidence type="ECO:0000256" key="2">
    <source>
        <dbReference type="SAM" id="MobiDB-lite"/>
    </source>
</evidence>
<dbReference type="Proteomes" id="UP000002258">
    <property type="component" value="Chromosome 5"/>
</dbReference>
<dbReference type="EMBL" id="CP000499">
    <property type="protein sequence ID" value="ABN67144.1"/>
    <property type="molecule type" value="Genomic_DNA"/>
</dbReference>
<dbReference type="GeneID" id="4839448"/>
<accession>A3LVL8</accession>
<dbReference type="GO" id="GO:0005739">
    <property type="term" value="C:mitochondrion"/>
    <property type="evidence" value="ECO:0007669"/>
    <property type="project" value="TreeGrafter"/>
</dbReference>
<dbReference type="InterPro" id="IPR007763">
    <property type="entry name" value="NDUFA12"/>
</dbReference>
<dbReference type="PANTHER" id="PTHR32470:SF2">
    <property type="entry name" value="NADH DEHYDROGENASE [UBIQUINONE] 1 ALPHA SUBCOMPLEX ASSEMBLY FACTOR 2"/>
    <property type="match status" value="1"/>
</dbReference>
<dbReference type="PANTHER" id="PTHR32470">
    <property type="entry name" value="ADH DEHYDROGENASE [UBIQUINONE] 1 ALPHA SUBCOMPLEX ASSEMBLY FACTOR 2"/>
    <property type="match status" value="1"/>
</dbReference>
<gene>
    <name evidence="3" type="ORF">PICST_47215</name>
</gene>
<feature type="compositionally biased region" description="Basic and acidic residues" evidence="2">
    <location>
        <begin position="136"/>
        <end position="145"/>
    </location>
</feature>
<organism evidence="3 4">
    <name type="scientific">Scheffersomyces stipitis (strain ATCC 58785 / CBS 6054 / NBRC 10063 / NRRL Y-11545)</name>
    <name type="common">Yeast</name>
    <name type="synonym">Pichia stipitis</name>
    <dbReference type="NCBI Taxonomy" id="322104"/>
    <lineage>
        <taxon>Eukaryota</taxon>
        <taxon>Fungi</taxon>
        <taxon>Dikarya</taxon>
        <taxon>Ascomycota</taxon>
        <taxon>Saccharomycotina</taxon>
        <taxon>Pichiomycetes</taxon>
        <taxon>Debaryomycetaceae</taxon>
        <taxon>Scheffersomyces</taxon>
    </lineage>
</organism>
<dbReference type="GO" id="GO:0032981">
    <property type="term" value="P:mitochondrial respiratory chain complex I assembly"/>
    <property type="evidence" value="ECO:0007669"/>
    <property type="project" value="TreeGrafter"/>
</dbReference>
<reference evidence="3 4" key="1">
    <citation type="journal article" date="2007" name="Nat. Biotechnol.">
        <title>Genome sequence of the lignocellulose-bioconverting and xylose-fermenting yeast Pichia stipitis.</title>
        <authorList>
            <person name="Jeffries T.W."/>
            <person name="Grigoriev I.V."/>
            <person name="Grimwood J."/>
            <person name="Laplaza J.M."/>
            <person name="Aerts A."/>
            <person name="Salamov A."/>
            <person name="Schmutz J."/>
            <person name="Lindquist E."/>
            <person name="Dehal P."/>
            <person name="Shapiro H."/>
            <person name="Jin Y.S."/>
            <person name="Passoth V."/>
            <person name="Richardson P.M."/>
        </authorList>
    </citation>
    <scope>NUCLEOTIDE SEQUENCE [LARGE SCALE GENOMIC DNA]</scope>
    <source>
        <strain evidence="4">ATCC 58785 / CBS 6054 / NBRC 10063 / NRRL Y-11545</strain>
    </source>
</reference>
<dbReference type="GO" id="GO:0045271">
    <property type="term" value="C:respiratory chain complex I"/>
    <property type="evidence" value="ECO:0007669"/>
    <property type="project" value="InterPro"/>
</dbReference>
<dbReference type="OMA" id="NTYWEFF"/>
<keyword evidence="4" id="KW-1185">Reference proteome</keyword>
<dbReference type="InParanoid" id="A3LVL8"/>
<dbReference type="OrthoDB" id="10255576at2759"/>
<dbReference type="RefSeq" id="XP_001385173.1">
    <property type="nucleotide sequence ID" value="XM_001385136.1"/>
</dbReference>
<dbReference type="eggNOG" id="ENOG502S4QH">
    <property type="taxonomic scope" value="Eukaryota"/>
</dbReference>
<dbReference type="KEGG" id="pic:PICST_47215"/>
<dbReference type="AlphaFoldDB" id="A3LVL8"/>
<feature type="compositionally biased region" description="Polar residues" evidence="2">
    <location>
        <begin position="175"/>
        <end position="185"/>
    </location>
</feature>
<dbReference type="InterPro" id="IPR052618">
    <property type="entry name" value="ComplexI_NDUFA12"/>
</dbReference>
<evidence type="ECO:0000313" key="4">
    <source>
        <dbReference type="Proteomes" id="UP000002258"/>
    </source>
</evidence>
<evidence type="ECO:0008006" key="5">
    <source>
        <dbReference type="Google" id="ProtNLM"/>
    </source>
</evidence>
<dbReference type="Pfam" id="PF05071">
    <property type="entry name" value="NDUFA12"/>
    <property type="match status" value="1"/>
</dbReference>